<dbReference type="GO" id="GO:0022857">
    <property type="term" value="F:transmembrane transporter activity"/>
    <property type="evidence" value="ECO:0007669"/>
    <property type="project" value="InterPro"/>
</dbReference>
<feature type="transmembrane region" description="Helical" evidence="2">
    <location>
        <begin position="405"/>
        <end position="428"/>
    </location>
</feature>
<feature type="transmembrane region" description="Helical" evidence="2">
    <location>
        <begin position="281"/>
        <end position="298"/>
    </location>
</feature>
<accession>A0AA96REJ1</accession>
<feature type="transmembrane region" description="Helical" evidence="2">
    <location>
        <begin position="202"/>
        <end position="223"/>
    </location>
</feature>
<dbReference type="GO" id="GO:0005886">
    <property type="term" value="C:plasma membrane"/>
    <property type="evidence" value="ECO:0007669"/>
    <property type="project" value="UniProtKB-SubCell"/>
</dbReference>
<feature type="transmembrane region" description="Helical" evidence="2">
    <location>
        <begin position="47"/>
        <end position="71"/>
    </location>
</feature>
<name>A0AA96REJ1_9BACL</name>
<evidence type="ECO:0000313" key="4">
    <source>
        <dbReference type="Proteomes" id="UP001305702"/>
    </source>
</evidence>
<dbReference type="CDD" id="cd06174">
    <property type="entry name" value="MFS"/>
    <property type="match status" value="1"/>
</dbReference>
<keyword evidence="2" id="KW-1133">Transmembrane helix</keyword>
<dbReference type="SUPFAM" id="SSF103473">
    <property type="entry name" value="MFS general substrate transporter"/>
    <property type="match status" value="1"/>
</dbReference>
<proteinExistence type="predicted"/>
<gene>
    <name evidence="3" type="ORF">MJA45_21855</name>
</gene>
<dbReference type="EMBL" id="CP130318">
    <property type="protein sequence ID" value="WNQ10243.1"/>
    <property type="molecule type" value="Genomic_DNA"/>
</dbReference>
<protein>
    <submittedName>
        <fullName evidence="3">MFS transporter</fullName>
    </submittedName>
</protein>
<feature type="transmembrane region" description="Helical" evidence="2">
    <location>
        <begin position="173"/>
        <end position="196"/>
    </location>
</feature>
<dbReference type="Proteomes" id="UP001305702">
    <property type="component" value="Chromosome"/>
</dbReference>
<keyword evidence="4" id="KW-1185">Reference proteome</keyword>
<feature type="transmembrane region" description="Helical" evidence="2">
    <location>
        <begin position="334"/>
        <end position="361"/>
    </location>
</feature>
<dbReference type="PANTHER" id="PTHR23526">
    <property type="entry name" value="INTEGRAL MEMBRANE TRANSPORT PROTEIN-RELATED"/>
    <property type="match status" value="1"/>
</dbReference>
<feature type="transmembrane region" description="Helical" evidence="2">
    <location>
        <begin position="249"/>
        <end position="275"/>
    </location>
</feature>
<dbReference type="Gene3D" id="1.20.1250.20">
    <property type="entry name" value="MFS general substrate transporter like domains"/>
    <property type="match status" value="1"/>
</dbReference>
<feature type="transmembrane region" description="Helical" evidence="2">
    <location>
        <begin position="136"/>
        <end position="161"/>
    </location>
</feature>
<dbReference type="InterPro" id="IPR036259">
    <property type="entry name" value="MFS_trans_sf"/>
</dbReference>
<dbReference type="RefSeq" id="WP_315604017.1">
    <property type="nucleotide sequence ID" value="NZ_CP130318.1"/>
</dbReference>
<evidence type="ECO:0000256" key="2">
    <source>
        <dbReference type="SAM" id="Phobius"/>
    </source>
</evidence>
<evidence type="ECO:0000256" key="1">
    <source>
        <dbReference type="ARBA" id="ARBA00004651"/>
    </source>
</evidence>
<feature type="transmembrane region" description="Helical" evidence="2">
    <location>
        <begin position="381"/>
        <end position="399"/>
    </location>
</feature>
<dbReference type="KEGG" id="paun:MJA45_21855"/>
<dbReference type="InterPro" id="IPR052528">
    <property type="entry name" value="Sugar_transport-like"/>
</dbReference>
<dbReference type="PANTHER" id="PTHR23526:SF2">
    <property type="entry name" value="MAJOR FACILITATOR SUPERFAMILY (MFS) PROFILE DOMAIN-CONTAINING PROTEIN"/>
    <property type="match status" value="1"/>
</dbReference>
<organism evidence="3 4">
    <name type="scientific">Paenibacillus aurantius</name>
    <dbReference type="NCBI Taxonomy" id="2918900"/>
    <lineage>
        <taxon>Bacteria</taxon>
        <taxon>Bacillati</taxon>
        <taxon>Bacillota</taxon>
        <taxon>Bacilli</taxon>
        <taxon>Bacillales</taxon>
        <taxon>Paenibacillaceae</taxon>
        <taxon>Paenibacillus</taxon>
    </lineage>
</organism>
<comment type="subcellular location">
    <subcellularLocation>
        <location evidence="1">Cell membrane</location>
        <topology evidence="1">Multi-pass membrane protein</topology>
    </subcellularLocation>
</comment>
<dbReference type="AlphaFoldDB" id="A0AA96REJ1"/>
<sequence length="442" mass="49877">MNESIQDRKARRIVFVPGFGRHREHSSEDEEEREGREGAGLTPQTRLLLLVNALFGTANALSGTFVSIYLWKARNDFAMIAWFAVYQQVFMALTFWIAGKWVKERNKMNSLRLGIALSALFYVLVLLLGVRSVDYIFWLGSVQGLASGFFWLAFNVVYFEVTNPDNRDRFNGWAGLWGSVAGMVAPWVSGFLITHWKGTGGYRLIFTLSLVIFLVGVVLSFWLRKRKVQTCYDWWFPFRKMADRSSRRVLWGLAAQGIREGVYSFLIGLLVYLATKNEMKLGSFSLITSGVALVSFWAAGRWFRPRFRKWGMLLGILAMMGVVLPLFWRVSYGTLLLFGIGTALFIPLYTLPGTSVVFDWIGRQEDGGSRRVEYVATREMAINAGRLFGTLLFIAVISWSRSPLVINSLLLFIGSTPLIMWACLLPLLERQAHTGSGGGGKS</sequence>
<dbReference type="Pfam" id="PF07690">
    <property type="entry name" value="MFS_1"/>
    <property type="match status" value="1"/>
</dbReference>
<keyword evidence="2" id="KW-0812">Transmembrane</keyword>
<feature type="transmembrane region" description="Helical" evidence="2">
    <location>
        <begin position="310"/>
        <end position="328"/>
    </location>
</feature>
<keyword evidence="2" id="KW-0472">Membrane</keyword>
<feature type="transmembrane region" description="Helical" evidence="2">
    <location>
        <begin position="77"/>
        <end position="98"/>
    </location>
</feature>
<evidence type="ECO:0000313" key="3">
    <source>
        <dbReference type="EMBL" id="WNQ10243.1"/>
    </source>
</evidence>
<dbReference type="InterPro" id="IPR011701">
    <property type="entry name" value="MFS"/>
</dbReference>
<reference evidence="3 4" key="1">
    <citation type="submission" date="2022-02" db="EMBL/GenBank/DDBJ databases">
        <title>Paenibacillus sp. MBLB1776 Whole Genome Shotgun Sequencing.</title>
        <authorList>
            <person name="Hwang C.Y."/>
            <person name="Cho E.-S."/>
            <person name="Seo M.-J."/>
        </authorList>
    </citation>
    <scope>NUCLEOTIDE SEQUENCE [LARGE SCALE GENOMIC DNA]</scope>
    <source>
        <strain evidence="3 4">MBLB1776</strain>
    </source>
</reference>
<feature type="transmembrane region" description="Helical" evidence="2">
    <location>
        <begin position="110"/>
        <end position="130"/>
    </location>
</feature>